<keyword evidence="9" id="KW-1185">Reference proteome</keyword>
<dbReference type="PANTHER" id="PTHR43827">
    <property type="entry name" value="2,5-DIKETO-D-GLUCONIC ACID REDUCTASE"/>
    <property type="match status" value="1"/>
</dbReference>
<comment type="similarity">
    <text evidence="1">Belongs to the aldo/keto reductase family.</text>
</comment>
<dbReference type="InterPro" id="IPR023210">
    <property type="entry name" value="NADP_OxRdtase_dom"/>
</dbReference>
<feature type="active site" description="Proton donor" evidence="4">
    <location>
        <position position="36"/>
    </location>
</feature>
<dbReference type="PIRSF" id="PIRSF000097">
    <property type="entry name" value="AKR"/>
    <property type="match status" value="1"/>
</dbReference>
<evidence type="ECO:0000256" key="1">
    <source>
        <dbReference type="ARBA" id="ARBA00007905"/>
    </source>
</evidence>
<dbReference type="RefSeq" id="WP_006034737.1">
    <property type="nucleotide sequence ID" value="NZ_AAQJ02000001.1"/>
</dbReference>
<dbReference type="eggNOG" id="COG0656">
    <property type="taxonomic scope" value="Bacteria"/>
</dbReference>
<dbReference type="PRINTS" id="PR00069">
    <property type="entry name" value="ALDKETRDTASE"/>
</dbReference>
<keyword evidence="3" id="KW-0560">Oxidoreductase</keyword>
<dbReference type="STRING" id="59196.RICGR_0210"/>
<keyword evidence="2" id="KW-0521">NADP</keyword>
<dbReference type="EMBL" id="AAQJ02000001">
    <property type="protein sequence ID" value="EDP45749.1"/>
    <property type="molecule type" value="Genomic_DNA"/>
</dbReference>
<protein>
    <submittedName>
        <fullName evidence="8">Oxidoreductase, aldo/keto reductase family</fullName>
    </submittedName>
</protein>
<evidence type="ECO:0000256" key="5">
    <source>
        <dbReference type="PIRSR" id="PIRSR000097-2"/>
    </source>
</evidence>
<feature type="binding site" evidence="5">
    <location>
        <position position="93"/>
    </location>
    <ligand>
        <name>substrate</name>
    </ligand>
</feature>
<evidence type="ECO:0000313" key="9">
    <source>
        <dbReference type="Proteomes" id="UP000054075"/>
    </source>
</evidence>
<dbReference type="Pfam" id="PF00248">
    <property type="entry name" value="Aldo_ket_red"/>
    <property type="match status" value="1"/>
</dbReference>
<sequence>MNVIFGTERLTNTSLINLIYYSYDLGYRKFDTAQAYNNLTLLGRAFKKLQKRETIQITSKVSKPFIEKYSFSACFELILRELKVDYLDYLFIHAPKGINHHTTIPEMLKLKDQKKIIKWGLSNYTIKHLEKLKSDYLLPDTLQVEVHPYLNEDKLVQYCHNNQIELMAHSAFAHGKVFKDKNLLQIARDNHCSISQLVLSWALHRKYLPIISTLKKEHLKKNSESKLISLEDKTIKLLDGFNSNSRICFSEDWAEFD</sequence>
<dbReference type="Gene3D" id="3.20.20.100">
    <property type="entry name" value="NADP-dependent oxidoreductase domain"/>
    <property type="match status" value="1"/>
</dbReference>
<feature type="domain" description="NADP-dependent oxidoreductase" evidence="7">
    <location>
        <begin position="6"/>
        <end position="241"/>
    </location>
</feature>
<evidence type="ECO:0000256" key="6">
    <source>
        <dbReference type="PIRSR" id="PIRSR000097-3"/>
    </source>
</evidence>
<reference evidence="8" key="2">
    <citation type="submission" date="2007-10" db="EMBL/GenBank/DDBJ databases">
        <authorList>
            <person name="Myers G.S."/>
        </authorList>
    </citation>
    <scope>NUCLEOTIDE SEQUENCE [LARGE SCALE GENOMIC DNA]</scope>
</reference>
<dbReference type="SUPFAM" id="SSF51430">
    <property type="entry name" value="NAD(P)-linked oxidoreductase"/>
    <property type="match status" value="1"/>
</dbReference>
<dbReference type="AlphaFoldDB" id="A8PKM3"/>
<proteinExistence type="inferred from homology"/>
<dbReference type="PANTHER" id="PTHR43827:SF3">
    <property type="entry name" value="NADP-DEPENDENT OXIDOREDUCTASE DOMAIN-CONTAINING PROTEIN"/>
    <property type="match status" value="1"/>
</dbReference>
<evidence type="ECO:0000259" key="7">
    <source>
        <dbReference type="Pfam" id="PF00248"/>
    </source>
</evidence>
<comment type="caution">
    <text evidence="8">The sequence shown here is derived from an EMBL/GenBank/DDBJ whole genome shotgun (WGS) entry which is preliminary data.</text>
</comment>
<dbReference type="CDD" id="cd19071">
    <property type="entry name" value="AKR_AKR1-5-like"/>
    <property type="match status" value="1"/>
</dbReference>
<feature type="site" description="Lowers pKa of active site Tyr" evidence="6">
    <location>
        <position position="60"/>
    </location>
</feature>
<gene>
    <name evidence="8" type="ORF">RICGR_0210</name>
</gene>
<dbReference type="OrthoDB" id="9804790at2"/>
<dbReference type="GO" id="GO:0016616">
    <property type="term" value="F:oxidoreductase activity, acting on the CH-OH group of donors, NAD or NADP as acceptor"/>
    <property type="evidence" value="ECO:0007669"/>
    <property type="project" value="UniProtKB-ARBA"/>
</dbReference>
<name>A8PKM3_9COXI</name>
<dbReference type="Proteomes" id="UP000054075">
    <property type="component" value="Unassembled WGS sequence"/>
</dbReference>
<evidence type="ECO:0000256" key="2">
    <source>
        <dbReference type="ARBA" id="ARBA00022857"/>
    </source>
</evidence>
<evidence type="ECO:0000313" key="8">
    <source>
        <dbReference type="EMBL" id="EDP45749.1"/>
    </source>
</evidence>
<accession>A8PKM3</accession>
<reference evidence="8" key="1">
    <citation type="submission" date="2006-04" db="EMBL/GenBank/DDBJ databases">
        <authorList>
            <person name="Seshadri R."/>
            <person name="Federici B.A."/>
        </authorList>
    </citation>
    <scope>NUCLEOTIDE SEQUENCE [LARGE SCALE GENOMIC DNA]</scope>
</reference>
<dbReference type="InterPro" id="IPR020471">
    <property type="entry name" value="AKR"/>
</dbReference>
<evidence type="ECO:0000256" key="4">
    <source>
        <dbReference type="PIRSR" id="PIRSR000097-1"/>
    </source>
</evidence>
<organism evidence="8 9">
    <name type="scientific">Rickettsiella grylli</name>
    <dbReference type="NCBI Taxonomy" id="59196"/>
    <lineage>
        <taxon>Bacteria</taxon>
        <taxon>Pseudomonadati</taxon>
        <taxon>Pseudomonadota</taxon>
        <taxon>Gammaproteobacteria</taxon>
        <taxon>Legionellales</taxon>
        <taxon>Coxiellaceae</taxon>
        <taxon>Rickettsiella</taxon>
    </lineage>
</organism>
<evidence type="ECO:0000256" key="3">
    <source>
        <dbReference type="ARBA" id="ARBA00023002"/>
    </source>
</evidence>
<dbReference type="InterPro" id="IPR036812">
    <property type="entry name" value="NAD(P)_OxRdtase_dom_sf"/>
</dbReference>